<evidence type="ECO:0000313" key="4">
    <source>
        <dbReference type="EMBL" id="MBA0581101.1"/>
    </source>
</evidence>
<gene>
    <name evidence="3" type="ORF">B456_002G198800</name>
    <name evidence="4" type="ORF">Gorai_023290</name>
</gene>
<dbReference type="AlphaFoldDB" id="A0A0D2NQH0"/>
<keyword evidence="1" id="KW-0175">Coiled coil</keyword>
<sequence length="183" mass="21932">MDAEKKTWFWLDRTLLMCLLYFAVDGNKQHFIATLVALILHDFVVYMVKLLLQDIYALFSTLLHNLKLRSLNKSGTIEGGNYNSMREKEEVEIRTTVKKSEKEGEEGSMQVQVACETCRMFKEEEAMKAKGKYKDKYKKKLMQKEENFDRVKSTLKENYNEDRDKWEEERKLLKIKYEEMRWT</sequence>
<evidence type="ECO:0000256" key="2">
    <source>
        <dbReference type="SAM" id="Phobius"/>
    </source>
</evidence>
<evidence type="ECO:0000313" key="3">
    <source>
        <dbReference type="EMBL" id="KJB15833.1"/>
    </source>
</evidence>
<proteinExistence type="predicted"/>
<dbReference type="Proteomes" id="UP000593578">
    <property type="component" value="Unassembled WGS sequence"/>
</dbReference>
<keyword evidence="5" id="KW-1185">Reference proteome</keyword>
<organism evidence="3 5">
    <name type="scientific">Gossypium raimondii</name>
    <name type="common">Peruvian cotton</name>
    <name type="synonym">Gossypium klotzschianum subsp. raimondii</name>
    <dbReference type="NCBI Taxonomy" id="29730"/>
    <lineage>
        <taxon>Eukaryota</taxon>
        <taxon>Viridiplantae</taxon>
        <taxon>Streptophyta</taxon>
        <taxon>Embryophyta</taxon>
        <taxon>Tracheophyta</taxon>
        <taxon>Spermatophyta</taxon>
        <taxon>Magnoliopsida</taxon>
        <taxon>eudicotyledons</taxon>
        <taxon>Gunneridae</taxon>
        <taxon>Pentapetalae</taxon>
        <taxon>rosids</taxon>
        <taxon>malvids</taxon>
        <taxon>Malvales</taxon>
        <taxon>Malvaceae</taxon>
        <taxon>Malvoideae</taxon>
        <taxon>Gossypium</taxon>
    </lineage>
</organism>
<reference evidence="4" key="3">
    <citation type="submission" date="2020-04" db="EMBL/GenBank/DDBJ databases">
        <authorList>
            <person name="Grover C.E."/>
            <person name="Arick M.A. II"/>
            <person name="Thrash A."/>
            <person name="Conover J.L."/>
            <person name="Sanders W.S."/>
            <person name="Peterson D.G."/>
            <person name="Scheffler J.A."/>
            <person name="Scheffler B.E."/>
            <person name="Wendel J.F."/>
        </authorList>
    </citation>
    <scope>NUCLEOTIDE SEQUENCE</scope>
    <source>
        <strain evidence="4">8</strain>
        <tissue evidence="4">Leaf</tissue>
    </source>
</reference>
<accession>A0A0D2NQH0</accession>
<dbReference type="KEGG" id="gra:105785925"/>
<evidence type="ECO:0000313" key="6">
    <source>
        <dbReference type="Proteomes" id="UP000593578"/>
    </source>
</evidence>
<dbReference type="EMBL" id="JABEZZ010000002">
    <property type="protein sequence ID" value="MBA0581101.1"/>
    <property type="molecule type" value="Genomic_DNA"/>
</dbReference>
<dbReference type="EMBL" id="CM001741">
    <property type="protein sequence ID" value="KJB15833.1"/>
    <property type="molecule type" value="Genomic_DNA"/>
</dbReference>
<name>A0A0D2NQH0_GOSRA</name>
<feature type="coiled-coil region" evidence="1">
    <location>
        <begin position="134"/>
        <end position="176"/>
    </location>
</feature>
<dbReference type="OrthoDB" id="1000090at2759"/>
<feature type="transmembrane region" description="Helical" evidence="2">
    <location>
        <begin position="30"/>
        <end position="52"/>
    </location>
</feature>
<evidence type="ECO:0000313" key="5">
    <source>
        <dbReference type="Proteomes" id="UP000032304"/>
    </source>
</evidence>
<evidence type="ECO:0000256" key="1">
    <source>
        <dbReference type="SAM" id="Coils"/>
    </source>
</evidence>
<keyword evidence="2" id="KW-0472">Membrane</keyword>
<reference evidence="4 6" key="2">
    <citation type="journal article" date="2019" name="Genome Biol. Evol.">
        <title>Insights into the evolution of the New World diploid cottons (Gossypium, subgenus Houzingenia) based on genome sequencing.</title>
        <authorList>
            <person name="Grover C.E."/>
            <person name="Arick M.A. 2nd"/>
            <person name="Thrash A."/>
            <person name="Conover J.L."/>
            <person name="Sanders W.S."/>
            <person name="Peterson D.G."/>
            <person name="Frelichowski J.E."/>
            <person name="Scheffler J.A."/>
            <person name="Scheffler B.E."/>
            <person name="Wendel J.F."/>
        </authorList>
    </citation>
    <scope>NUCLEOTIDE SEQUENCE [LARGE SCALE GENOMIC DNA]</scope>
    <source>
        <strain evidence="4">8</strain>
        <tissue evidence="4">Leaf</tissue>
    </source>
</reference>
<protein>
    <submittedName>
        <fullName evidence="3">Uncharacterized protein</fullName>
    </submittedName>
</protein>
<keyword evidence="2" id="KW-0812">Transmembrane</keyword>
<reference evidence="3 5" key="1">
    <citation type="journal article" date="2012" name="Nature">
        <title>Repeated polyploidization of Gossypium genomes and the evolution of spinnable cotton fibres.</title>
        <authorList>
            <person name="Paterson A.H."/>
            <person name="Wendel J.F."/>
            <person name="Gundlach H."/>
            <person name="Guo H."/>
            <person name="Jenkins J."/>
            <person name="Jin D."/>
            <person name="Llewellyn D."/>
            <person name="Showmaker K.C."/>
            <person name="Shu S."/>
            <person name="Udall J."/>
            <person name="Yoo M.J."/>
            <person name="Byers R."/>
            <person name="Chen W."/>
            <person name="Doron-Faigenboim A."/>
            <person name="Duke M.V."/>
            <person name="Gong L."/>
            <person name="Grimwood J."/>
            <person name="Grover C."/>
            <person name="Grupp K."/>
            <person name="Hu G."/>
            <person name="Lee T.H."/>
            <person name="Li J."/>
            <person name="Lin L."/>
            <person name="Liu T."/>
            <person name="Marler B.S."/>
            <person name="Page J.T."/>
            <person name="Roberts A.W."/>
            <person name="Romanel E."/>
            <person name="Sanders W.S."/>
            <person name="Szadkowski E."/>
            <person name="Tan X."/>
            <person name="Tang H."/>
            <person name="Xu C."/>
            <person name="Wang J."/>
            <person name="Wang Z."/>
            <person name="Zhang D."/>
            <person name="Zhang L."/>
            <person name="Ashrafi H."/>
            <person name="Bedon F."/>
            <person name="Bowers J.E."/>
            <person name="Brubaker C.L."/>
            <person name="Chee P.W."/>
            <person name="Das S."/>
            <person name="Gingle A.R."/>
            <person name="Haigler C.H."/>
            <person name="Harker D."/>
            <person name="Hoffmann L.V."/>
            <person name="Hovav R."/>
            <person name="Jones D.C."/>
            <person name="Lemke C."/>
            <person name="Mansoor S."/>
            <person name="ur Rahman M."/>
            <person name="Rainville L.N."/>
            <person name="Rambani A."/>
            <person name="Reddy U.K."/>
            <person name="Rong J.K."/>
            <person name="Saranga Y."/>
            <person name="Scheffler B.E."/>
            <person name="Scheffler J.A."/>
            <person name="Stelly D.M."/>
            <person name="Triplett B.A."/>
            <person name="Van Deynze A."/>
            <person name="Vaslin M.F."/>
            <person name="Waghmare V.N."/>
            <person name="Walford S.A."/>
            <person name="Wright R.J."/>
            <person name="Zaki E.A."/>
            <person name="Zhang T."/>
            <person name="Dennis E.S."/>
            <person name="Mayer K.F."/>
            <person name="Peterson D.G."/>
            <person name="Rokhsar D.S."/>
            <person name="Wang X."/>
            <person name="Schmutz J."/>
        </authorList>
    </citation>
    <scope>NUCLEOTIDE SEQUENCE [LARGE SCALE GENOMIC DNA]</scope>
</reference>
<dbReference type="OMA" id="ACETCRM"/>
<dbReference type="Gramene" id="KJB15833">
    <property type="protein sequence ID" value="KJB15833"/>
    <property type="gene ID" value="B456_002G198800"/>
</dbReference>
<keyword evidence="2" id="KW-1133">Transmembrane helix</keyword>
<dbReference type="Proteomes" id="UP000032304">
    <property type="component" value="Chromosome 2"/>
</dbReference>